<dbReference type="EMBL" id="BAAAZE010000012">
    <property type="protein sequence ID" value="GAA4029761.1"/>
    <property type="molecule type" value="Genomic_DNA"/>
</dbReference>
<dbReference type="PANTHER" id="PTHR37483">
    <property type="entry name" value="UPF0125 PROTEIN RATB"/>
    <property type="match status" value="1"/>
</dbReference>
<keyword evidence="4" id="KW-1185">Reference proteome</keyword>
<dbReference type="InterPro" id="IPR037021">
    <property type="entry name" value="RnfH_sf"/>
</dbReference>
<dbReference type="Proteomes" id="UP001501353">
    <property type="component" value="Unassembled WGS sequence"/>
</dbReference>
<accession>A0ABP7TQJ4</accession>
<dbReference type="InterPro" id="IPR016155">
    <property type="entry name" value="Mopterin_synth/thiamin_S_b"/>
</dbReference>
<protein>
    <recommendedName>
        <fullName evidence="2">UPF0125 protein GCM10022212_29980</fullName>
    </recommendedName>
</protein>
<dbReference type="PANTHER" id="PTHR37483:SF1">
    <property type="entry name" value="UPF0125 PROTEIN RATB"/>
    <property type="match status" value="1"/>
</dbReference>
<dbReference type="Pfam" id="PF03658">
    <property type="entry name" value="Ub-RnfH"/>
    <property type="match status" value="1"/>
</dbReference>
<gene>
    <name evidence="3" type="ORF">GCM10022212_29980</name>
</gene>
<dbReference type="SUPFAM" id="SSF54285">
    <property type="entry name" value="MoaD/ThiS"/>
    <property type="match status" value="1"/>
</dbReference>
<proteinExistence type="inferred from homology"/>
<organism evidence="3 4">
    <name type="scientific">Actimicrobium antarcticum</name>
    <dbReference type="NCBI Taxonomy" id="1051899"/>
    <lineage>
        <taxon>Bacteria</taxon>
        <taxon>Pseudomonadati</taxon>
        <taxon>Pseudomonadota</taxon>
        <taxon>Betaproteobacteria</taxon>
        <taxon>Burkholderiales</taxon>
        <taxon>Oxalobacteraceae</taxon>
        <taxon>Actimicrobium</taxon>
    </lineage>
</organism>
<dbReference type="Gene3D" id="3.10.20.280">
    <property type="entry name" value="RnfH-like"/>
    <property type="match status" value="1"/>
</dbReference>
<dbReference type="InterPro" id="IPR005346">
    <property type="entry name" value="RnfH"/>
</dbReference>
<dbReference type="HAMAP" id="MF_00460">
    <property type="entry name" value="UPF0125_RnfH"/>
    <property type="match status" value="1"/>
</dbReference>
<evidence type="ECO:0000313" key="4">
    <source>
        <dbReference type="Proteomes" id="UP001501353"/>
    </source>
</evidence>
<reference evidence="4" key="1">
    <citation type="journal article" date="2019" name="Int. J. Syst. Evol. Microbiol.">
        <title>The Global Catalogue of Microorganisms (GCM) 10K type strain sequencing project: providing services to taxonomists for standard genome sequencing and annotation.</title>
        <authorList>
            <consortium name="The Broad Institute Genomics Platform"/>
            <consortium name="The Broad Institute Genome Sequencing Center for Infectious Disease"/>
            <person name="Wu L."/>
            <person name="Ma J."/>
        </authorList>
    </citation>
    <scope>NUCLEOTIDE SEQUENCE [LARGE SCALE GENOMIC DNA]</scope>
    <source>
        <strain evidence="4">JCM 16673</strain>
    </source>
</reference>
<comment type="caution">
    <text evidence="3">The sequence shown here is derived from an EMBL/GenBank/DDBJ whole genome shotgun (WGS) entry which is preliminary data.</text>
</comment>
<sequence>MADAGEAMIPVMVCFATPAEQRMISIAMPVGSTIVDAVRQTMPEIGLDHHRVGIFGKLKTPETLLRANDRVEVYRPLLADPKESRRKRARQ</sequence>
<dbReference type="RefSeq" id="WP_344764376.1">
    <property type="nucleotide sequence ID" value="NZ_BAAAZE010000012.1"/>
</dbReference>
<name>A0ABP7TQJ4_9BURK</name>
<evidence type="ECO:0000313" key="3">
    <source>
        <dbReference type="EMBL" id="GAA4029761.1"/>
    </source>
</evidence>
<comment type="similarity">
    <text evidence="1 2">Belongs to the UPF0125 (RnfH) family.</text>
</comment>
<evidence type="ECO:0000256" key="1">
    <source>
        <dbReference type="ARBA" id="ARBA00010645"/>
    </source>
</evidence>
<evidence type="ECO:0000256" key="2">
    <source>
        <dbReference type="HAMAP-Rule" id="MF_00460"/>
    </source>
</evidence>
<dbReference type="NCBIfam" id="NF002490">
    <property type="entry name" value="PRK01777.1"/>
    <property type="match status" value="1"/>
</dbReference>